<evidence type="ECO:0000313" key="13">
    <source>
        <dbReference type="EMBL" id="MCU7554887.1"/>
    </source>
</evidence>
<evidence type="ECO:0000256" key="10">
    <source>
        <dbReference type="ARBA" id="ARBA00022989"/>
    </source>
</evidence>
<dbReference type="EMBL" id="JAOTJC010000008">
    <property type="protein sequence ID" value="MCU7554887.1"/>
    <property type="molecule type" value="Genomic_DNA"/>
</dbReference>
<evidence type="ECO:0000256" key="4">
    <source>
        <dbReference type="ARBA" id="ARBA00016461"/>
    </source>
</evidence>
<keyword evidence="14" id="KW-1185">Reference proteome</keyword>
<name>A0ABT2VNK5_9ALTE</name>
<gene>
    <name evidence="13" type="primary">ccmD</name>
    <name evidence="13" type="ORF">OCL06_09775</name>
</gene>
<comment type="function">
    <text evidence="1 12">Required for the export of heme to the periplasm for the biogenesis of c-type cytochromes.</text>
</comment>
<reference evidence="14" key="1">
    <citation type="submission" date="2023-07" db="EMBL/GenBank/DDBJ databases">
        <title>Study on multiphase classification of strain Alteromonas salexigens isolated from the Yellow Sea.</title>
        <authorList>
            <person name="Sun L."/>
        </authorList>
    </citation>
    <scope>NUCLEOTIDE SEQUENCE [LARGE SCALE GENOMIC DNA]</scope>
    <source>
        <strain evidence="14">ASW11-19</strain>
    </source>
</reference>
<evidence type="ECO:0000256" key="9">
    <source>
        <dbReference type="ARBA" id="ARBA00022748"/>
    </source>
</evidence>
<comment type="similarity">
    <text evidence="3 12">Belongs to the CcmD/CycX/HelD family.</text>
</comment>
<dbReference type="Pfam" id="PF04995">
    <property type="entry name" value="CcmD"/>
    <property type="match status" value="1"/>
</dbReference>
<keyword evidence="5 12" id="KW-0813">Transport</keyword>
<feature type="transmembrane region" description="Helical" evidence="12">
    <location>
        <begin position="15"/>
        <end position="36"/>
    </location>
</feature>
<evidence type="ECO:0000256" key="1">
    <source>
        <dbReference type="ARBA" id="ARBA00002442"/>
    </source>
</evidence>
<evidence type="ECO:0000256" key="3">
    <source>
        <dbReference type="ARBA" id="ARBA00008741"/>
    </source>
</evidence>
<dbReference type="RefSeq" id="WP_262994004.1">
    <property type="nucleotide sequence ID" value="NZ_JAOTJC010000008.1"/>
</dbReference>
<keyword evidence="9 12" id="KW-0201">Cytochrome c-type biogenesis</keyword>
<dbReference type="InterPro" id="IPR007078">
    <property type="entry name" value="Haem_export_protD_CcmD"/>
</dbReference>
<comment type="caution">
    <text evidence="13">The sequence shown here is derived from an EMBL/GenBank/DDBJ whole genome shotgun (WGS) entry which is preliminary data.</text>
</comment>
<keyword evidence="11 12" id="KW-0472">Membrane</keyword>
<keyword evidence="6 12" id="KW-1003">Cell membrane</keyword>
<evidence type="ECO:0000256" key="2">
    <source>
        <dbReference type="ARBA" id="ARBA00004377"/>
    </source>
</evidence>
<proteinExistence type="inferred from homology"/>
<dbReference type="PANTHER" id="PTHR37531:SF1">
    <property type="entry name" value="HEME EXPORTER PROTEIN D"/>
    <property type="match status" value="1"/>
</dbReference>
<keyword evidence="7 12" id="KW-0997">Cell inner membrane</keyword>
<dbReference type="InterPro" id="IPR052075">
    <property type="entry name" value="Heme_exporter_D"/>
</dbReference>
<evidence type="ECO:0000256" key="6">
    <source>
        <dbReference type="ARBA" id="ARBA00022475"/>
    </source>
</evidence>
<evidence type="ECO:0000256" key="8">
    <source>
        <dbReference type="ARBA" id="ARBA00022692"/>
    </source>
</evidence>
<dbReference type="PANTHER" id="PTHR37531">
    <property type="entry name" value="HEME EXPORTER PROTEIN D"/>
    <property type="match status" value="1"/>
</dbReference>
<evidence type="ECO:0000256" key="5">
    <source>
        <dbReference type="ARBA" id="ARBA00022448"/>
    </source>
</evidence>
<comment type="subcellular location">
    <subcellularLocation>
        <location evidence="2 12">Cell inner membrane</location>
        <topology evidence="2 12">Single-pass membrane protein</topology>
    </subcellularLocation>
</comment>
<accession>A0ABT2VNK5</accession>
<sequence>MQFESFAAFLHMGGYGFYVWLSFGVTAVAMVILAVTSHYNHKKLLRRVLAESARQARIKKARQRTGDNVVQTTE</sequence>
<dbReference type="Proteomes" id="UP001209257">
    <property type="component" value="Unassembled WGS sequence"/>
</dbReference>
<keyword evidence="8 12" id="KW-0812">Transmembrane</keyword>
<keyword evidence="10 12" id="KW-1133">Transmembrane helix</keyword>
<protein>
    <recommendedName>
        <fullName evidence="4 12">Heme exporter protein D</fullName>
    </recommendedName>
</protein>
<organism evidence="13 14">
    <name type="scientific">Alteromonas salexigens</name>
    <dbReference type="NCBI Taxonomy" id="2982530"/>
    <lineage>
        <taxon>Bacteria</taxon>
        <taxon>Pseudomonadati</taxon>
        <taxon>Pseudomonadota</taxon>
        <taxon>Gammaproteobacteria</taxon>
        <taxon>Alteromonadales</taxon>
        <taxon>Alteromonadaceae</taxon>
        <taxon>Alteromonas/Salinimonas group</taxon>
        <taxon>Alteromonas</taxon>
    </lineage>
</organism>
<evidence type="ECO:0000256" key="12">
    <source>
        <dbReference type="RuleBase" id="RU363101"/>
    </source>
</evidence>
<evidence type="ECO:0000256" key="11">
    <source>
        <dbReference type="ARBA" id="ARBA00023136"/>
    </source>
</evidence>
<dbReference type="NCBIfam" id="TIGR03141">
    <property type="entry name" value="cytochro_ccmD"/>
    <property type="match status" value="1"/>
</dbReference>
<evidence type="ECO:0000256" key="7">
    <source>
        <dbReference type="ARBA" id="ARBA00022519"/>
    </source>
</evidence>
<evidence type="ECO:0000313" key="14">
    <source>
        <dbReference type="Proteomes" id="UP001209257"/>
    </source>
</evidence>